<gene>
    <name evidence="2" type="ORF">SAMN05421760_103100</name>
</gene>
<accession>A0A1N7KZW5</accession>
<protein>
    <submittedName>
        <fullName evidence="2">Efflux transporter, outer membrane factor (OMF) lipoprotein, NodT family</fullName>
    </submittedName>
</protein>
<dbReference type="PANTHER" id="PTHR30203:SF30">
    <property type="entry name" value="OUTER MEMBRANE PROTEIN-RELATED"/>
    <property type="match status" value="1"/>
</dbReference>
<dbReference type="GO" id="GO:0015562">
    <property type="term" value="F:efflux transmembrane transporter activity"/>
    <property type="evidence" value="ECO:0007669"/>
    <property type="project" value="InterPro"/>
</dbReference>
<proteinExistence type="inferred from homology"/>
<evidence type="ECO:0000313" key="2">
    <source>
        <dbReference type="EMBL" id="SIS67056.1"/>
    </source>
</evidence>
<dbReference type="STRING" id="619304.SAMN05421760_103100"/>
<dbReference type="PROSITE" id="PS51257">
    <property type="entry name" value="PROKAR_LIPOPROTEIN"/>
    <property type="match status" value="1"/>
</dbReference>
<dbReference type="PANTHER" id="PTHR30203">
    <property type="entry name" value="OUTER MEMBRANE CATION EFFLUX PROTEIN"/>
    <property type="match status" value="1"/>
</dbReference>
<name>A0A1N7KZW5_9GAMM</name>
<evidence type="ECO:0000256" key="1">
    <source>
        <dbReference type="ARBA" id="ARBA00007613"/>
    </source>
</evidence>
<dbReference type="Pfam" id="PF02321">
    <property type="entry name" value="OEP"/>
    <property type="match status" value="2"/>
</dbReference>
<reference evidence="3" key="1">
    <citation type="submission" date="2017-01" db="EMBL/GenBank/DDBJ databases">
        <authorList>
            <person name="Varghese N."/>
            <person name="Submissions S."/>
        </authorList>
    </citation>
    <scope>NUCLEOTIDE SEQUENCE [LARGE SCALE GENOMIC DNA]</scope>
    <source>
        <strain evidence="3">DSM 22306</strain>
    </source>
</reference>
<dbReference type="Proteomes" id="UP000185999">
    <property type="component" value="Unassembled WGS sequence"/>
</dbReference>
<dbReference type="Gene3D" id="1.20.1600.10">
    <property type="entry name" value="Outer membrane efflux proteins (OEP)"/>
    <property type="match status" value="1"/>
</dbReference>
<dbReference type="InterPro" id="IPR003423">
    <property type="entry name" value="OMP_efflux"/>
</dbReference>
<dbReference type="Gene3D" id="2.20.200.10">
    <property type="entry name" value="Outer membrane efflux proteins (OEP)"/>
    <property type="match status" value="1"/>
</dbReference>
<dbReference type="AlphaFoldDB" id="A0A1N7KZW5"/>
<comment type="similarity">
    <text evidence="1">Belongs to the outer membrane factor (OMF) (TC 1.B.17) family.</text>
</comment>
<evidence type="ECO:0000313" key="3">
    <source>
        <dbReference type="Proteomes" id="UP000185999"/>
    </source>
</evidence>
<dbReference type="RefSeq" id="WP_054341768.1">
    <property type="nucleotide sequence ID" value="NZ_FTOE01000003.1"/>
</dbReference>
<dbReference type="OrthoDB" id="9770517at2"/>
<dbReference type="SUPFAM" id="SSF56954">
    <property type="entry name" value="Outer membrane efflux proteins (OEP)"/>
    <property type="match status" value="1"/>
</dbReference>
<keyword evidence="3" id="KW-1185">Reference proteome</keyword>
<dbReference type="InterPro" id="IPR010131">
    <property type="entry name" value="MdtP/NodT-like"/>
</dbReference>
<dbReference type="EMBL" id="FTOE01000003">
    <property type="protein sequence ID" value="SIS67056.1"/>
    <property type="molecule type" value="Genomic_DNA"/>
</dbReference>
<organism evidence="2 3">
    <name type="scientific">Neptunomonas antarctica</name>
    <dbReference type="NCBI Taxonomy" id="619304"/>
    <lineage>
        <taxon>Bacteria</taxon>
        <taxon>Pseudomonadati</taxon>
        <taxon>Pseudomonadota</taxon>
        <taxon>Gammaproteobacteria</taxon>
        <taxon>Oceanospirillales</taxon>
        <taxon>Oceanospirillaceae</taxon>
        <taxon>Neptunomonas</taxon>
    </lineage>
</organism>
<sequence length="459" mass="49926">MKLTFLTGTVVIGTAIILAGCAVTPPTFEQLPQQSPLLKETWISTQTSTQASTLTLTESLLALFDDASLTQLVKQSQQRNLSLLQQKSAMQAMAATLTQADAALYPEVSSTLLSSRQDTGSSISQNHSLTLDVSWELDLWGRWGAESDAVLMDFEASRSTYLSLKDSIAAQTMQAYIDAVSQSQLAALSDEKYLSFEKTLTVVLSQYQSGTADLDELTEARQNLASARADRVESKLLQRNAIRTLQVLAGGYPDGMDFVGSTLPVMLSPPDADVPATVLARRPDVQSAWFSVQSAAWTVAAKEAAQLPDISLTTTLGNSSESLKDLLTGDTIWNLAASIGYTLFDSGALKAQVTQSQSLAEQSYYLYLETLLTALNEVETGLDTEQAYYKFESAQREVVVQASLLLANAEQDYRDGLIDISDWLTYQRSYFDEQSALIDALNQRLQNRVSLGLALGLGV</sequence>
<keyword evidence="2" id="KW-0449">Lipoprotein</keyword>